<dbReference type="Proteomes" id="UP001589646">
    <property type="component" value="Unassembled WGS sequence"/>
</dbReference>
<comment type="caution">
    <text evidence="2">The sequence shown here is derived from an EMBL/GenBank/DDBJ whole genome shotgun (WGS) entry which is preliminary data.</text>
</comment>
<protein>
    <submittedName>
        <fullName evidence="2">Uncharacterized protein</fullName>
    </submittedName>
</protein>
<evidence type="ECO:0000313" key="3">
    <source>
        <dbReference type="Proteomes" id="UP001589646"/>
    </source>
</evidence>
<keyword evidence="3" id="KW-1185">Reference proteome</keyword>
<evidence type="ECO:0000256" key="1">
    <source>
        <dbReference type="SAM" id="MobiDB-lite"/>
    </source>
</evidence>
<gene>
    <name evidence="2" type="ORF">ACFFRN_10030</name>
</gene>
<reference evidence="2 3" key="1">
    <citation type="submission" date="2024-09" db="EMBL/GenBank/DDBJ databases">
        <authorList>
            <person name="Sun Q."/>
            <person name="Mori K."/>
        </authorList>
    </citation>
    <scope>NUCLEOTIDE SEQUENCE [LARGE SCALE GENOMIC DNA]</scope>
    <source>
        <strain evidence="2 3">JCM 3323</strain>
    </source>
</reference>
<dbReference type="RefSeq" id="WP_346118442.1">
    <property type="nucleotide sequence ID" value="NZ_BAAAXC010000006.1"/>
</dbReference>
<name>A0ABV5PUR9_9ACTN</name>
<accession>A0ABV5PUR9</accession>
<organism evidence="2 3">
    <name type="scientific">Nonomuraea roseola</name>
    <dbReference type="NCBI Taxonomy" id="46179"/>
    <lineage>
        <taxon>Bacteria</taxon>
        <taxon>Bacillati</taxon>
        <taxon>Actinomycetota</taxon>
        <taxon>Actinomycetes</taxon>
        <taxon>Streptosporangiales</taxon>
        <taxon>Streptosporangiaceae</taxon>
        <taxon>Nonomuraea</taxon>
    </lineage>
</organism>
<proteinExistence type="predicted"/>
<evidence type="ECO:0000313" key="2">
    <source>
        <dbReference type="EMBL" id="MFB9526945.1"/>
    </source>
</evidence>
<feature type="region of interest" description="Disordered" evidence="1">
    <location>
        <begin position="1"/>
        <end position="40"/>
    </location>
</feature>
<dbReference type="EMBL" id="JBHMCE010000003">
    <property type="protein sequence ID" value="MFB9526945.1"/>
    <property type="molecule type" value="Genomic_DNA"/>
</dbReference>
<sequence length="40" mass="4205">MDIAAGQLERPDASAVPLTRHHATVTSPSQPGDSPHLTLE</sequence>